<dbReference type="Pfam" id="PF01423">
    <property type="entry name" value="LSM"/>
    <property type="match status" value="1"/>
</dbReference>
<evidence type="ECO:0000259" key="6">
    <source>
        <dbReference type="PROSITE" id="PS52002"/>
    </source>
</evidence>
<dbReference type="PANTHER" id="PTHR11021:SF0">
    <property type="entry name" value="SMALL NUCLEAR RIBONUCLEOPROTEIN F"/>
    <property type="match status" value="1"/>
</dbReference>
<dbReference type="VEuPathDB" id="MicrosporidiaDB:VCUG_01704"/>
<dbReference type="GO" id="GO:0000398">
    <property type="term" value="P:mRNA splicing, via spliceosome"/>
    <property type="evidence" value="ECO:0007669"/>
    <property type="project" value="InterPro"/>
</dbReference>
<proteinExistence type="inferred from homology"/>
<dbReference type="GO" id="GO:0003723">
    <property type="term" value="F:RNA binding"/>
    <property type="evidence" value="ECO:0007669"/>
    <property type="project" value="UniProtKB-UniRule"/>
</dbReference>
<evidence type="ECO:0000256" key="1">
    <source>
        <dbReference type="ARBA" id="ARBA00007927"/>
    </source>
</evidence>
<dbReference type="InterPro" id="IPR010920">
    <property type="entry name" value="LSM_dom_sf"/>
</dbReference>
<comment type="similarity">
    <text evidence="1 5">Belongs to the snRNP Sm proteins family. SmF/LSm6 subfamily.</text>
</comment>
<dbReference type="PANTHER" id="PTHR11021">
    <property type="entry name" value="SMALL NUCLEAR RIBONUCLEOPROTEIN F SNRNP-F"/>
    <property type="match status" value="1"/>
</dbReference>
<keyword evidence="3 5" id="KW-0508">mRNA splicing</keyword>
<keyword evidence="4 5" id="KW-0687">Ribonucleoprotein</keyword>
<name>L2GT49_VAVCU</name>
<dbReference type="OMA" id="GYMNVQL"/>
<protein>
    <recommendedName>
        <fullName evidence="6">Sm domain-containing protein</fullName>
    </recommendedName>
</protein>
<evidence type="ECO:0000256" key="2">
    <source>
        <dbReference type="ARBA" id="ARBA00022728"/>
    </source>
</evidence>
<dbReference type="PROSITE" id="PS52002">
    <property type="entry name" value="SM"/>
    <property type="match status" value="1"/>
</dbReference>
<evidence type="ECO:0000256" key="4">
    <source>
        <dbReference type="ARBA" id="ARBA00023274"/>
    </source>
</evidence>
<keyword evidence="2 5" id="KW-0747">Spliceosome</keyword>
<dbReference type="HOGENOM" id="CLU_076902_12_2_1"/>
<dbReference type="InterPro" id="IPR047575">
    <property type="entry name" value="Sm"/>
</dbReference>
<gene>
    <name evidence="7" type="ORF">VCUG_01704</name>
</gene>
<organism evidence="7 8">
    <name type="scientific">Vavraia culicis (isolate floridensis)</name>
    <name type="common">Microsporidian parasite</name>
    <dbReference type="NCBI Taxonomy" id="948595"/>
    <lineage>
        <taxon>Eukaryota</taxon>
        <taxon>Fungi</taxon>
        <taxon>Fungi incertae sedis</taxon>
        <taxon>Microsporidia</taxon>
        <taxon>Pleistophoridae</taxon>
        <taxon>Vavraia</taxon>
    </lineage>
</organism>
<dbReference type="GO" id="GO:0071013">
    <property type="term" value="C:catalytic step 2 spliceosome"/>
    <property type="evidence" value="ECO:0007669"/>
    <property type="project" value="TreeGrafter"/>
</dbReference>
<evidence type="ECO:0000256" key="3">
    <source>
        <dbReference type="ARBA" id="ARBA00023187"/>
    </source>
</evidence>
<evidence type="ECO:0000313" key="8">
    <source>
        <dbReference type="Proteomes" id="UP000011081"/>
    </source>
</evidence>
<dbReference type="RefSeq" id="XP_008074720.1">
    <property type="nucleotide sequence ID" value="XM_008076529.1"/>
</dbReference>
<keyword evidence="8" id="KW-1185">Reference proteome</keyword>
<accession>L2GT49</accession>
<dbReference type="EMBL" id="GL877432">
    <property type="protein sequence ID" value="ELA46804.1"/>
    <property type="molecule type" value="Genomic_DNA"/>
</dbReference>
<evidence type="ECO:0000313" key="7">
    <source>
        <dbReference type="EMBL" id="ELA46804.1"/>
    </source>
</evidence>
<keyword evidence="5" id="KW-0694">RNA-binding</keyword>
<keyword evidence="5" id="KW-0539">Nucleus</keyword>
<keyword evidence="5" id="KW-0507">mRNA processing</keyword>
<dbReference type="InParanoid" id="L2GT49"/>
<feature type="domain" description="Sm" evidence="6">
    <location>
        <begin position="8"/>
        <end position="80"/>
    </location>
</feature>
<dbReference type="PIRSF" id="PIRSF006609">
    <property type="entry name" value="snRNP_SmF"/>
    <property type="match status" value="1"/>
</dbReference>
<dbReference type="OrthoDB" id="429711at2759"/>
<dbReference type="InterPro" id="IPR001163">
    <property type="entry name" value="Sm_dom_euk/arc"/>
</dbReference>
<comment type="subcellular location">
    <subcellularLocation>
        <location evidence="5">Nucleus</location>
    </subcellularLocation>
</comment>
<dbReference type="SUPFAM" id="SSF50182">
    <property type="entry name" value="Sm-like ribonucleoproteins"/>
    <property type="match status" value="1"/>
</dbReference>
<dbReference type="Proteomes" id="UP000011081">
    <property type="component" value="Unassembled WGS sequence"/>
</dbReference>
<dbReference type="STRING" id="948595.L2GT49"/>
<dbReference type="AlphaFoldDB" id="L2GT49"/>
<sequence>MQETTKENPKQFLKARIGKRIRISLKWNVDYEGILDGFDDNFNIEVSSVSEFVDSKMVGKLKRMVIRCNNIRSMEDVCGQE</sequence>
<dbReference type="SMART" id="SM00651">
    <property type="entry name" value="Sm"/>
    <property type="match status" value="1"/>
</dbReference>
<dbReference type="GO" id="GO:0005685">
    <property type="term" value="C:U1 snRNP"/>
    <property type="evidence" value="ECO:0007669"/>
    <property type="project" value="TreeGrafter"/>
</dbReference>
<dbReference type="FunCoup" id="L2GT49">
    <property type="interactions" value="246"/>
</dbReference>
<dbReference type="Gene3D" id="2.30.30.100">
    <property type="match status" value="1"/>
</dbReference>
<dbReference type="GeneID" id="19879578"/>
<dbReference type="InterPro" id="IPR016487">
    <property type="entry name" value="Lsm6/sSmF"/>
</dbReference>
<dbReference type="GO" id="GO:0034715">
    <property type="term" value="C:pICln-Sm protein complex"/>
    <property type="evidence" value="ECO:0007669"/>
    <property type="project" value="TreeGrafter"/>
</dbReference>
<reference evidence="8" key="1">
    <citation type="submission" date="2011-03" db="EMBL/GenBank/DDBJ databases">
        <title>The genome sequence of Vavraia culicis strain floridensis.</title>
        <authorList>
            <consortium name="The Broad Institute Genome Sequencing Platform"/>
            <person name="Cuomo C."/>
            <person name="Becnel J."/>
            <person name="Sanscrainte N."/>
            <person name="Young S.K."/>
            <person name="Zeng Q."/>
            <person name="Gargeya S."/>
            <person name="Fitzgerald M."/>
            <person name="Haas B."/>
            <person name="Abouelleil A."/>
            <person name="Alvarado L."/>
            <person name="Arachchi H.M."/>
            <person name="Berlin A."/>
            <person name="Chapman S.B."/>
            <person name="Gearin G."/>
            <person name="Goldberg J."/>
            <person name="Griggs A."/>
            <person name="Gujja S."/>
            <person name="Hansen M."/>
            <person name="Heiman D."/>
            <person name="Howarth C."/>
            <person name="Larimer J."/>
            <person name="Lui A."/>
            <person name="MacDonald P.J.P."/>
            <person name="McCowen C."/>
            <person name="Montmayeur A."/>
            <person name="Murphy C."/>
            <person name="Neiman D."/>
            <person name="Pearson M."/>
            <person name="Priest M."/>
            <person name="Roberts A."/>
            <person name="Saif S."/>
            <person name="Shea T."/>
            <person name="Sisk P."/>
            <person name="Stolte C."/>
            <person name="Sykes S."/>
            <person name="Wortman J."/>
            <person name="Nusbaum C."/>
            <person name="Birren B."/>
        </authorList>
    </citation>
    <scope>NUCLEOTIDE SEQUENCE [LARGE SCALE GENOMIC DNA]</scope>
    <source>
        <strain evidence="8">floridensis</strain>
    </source>
</reference>
<evidence type="ECO:0000256" key="5">
    <source>
        <dbReference type="PIRNR" id="PIRNR006609"/>
    </source>
</evidence>